<dbReference type="PANTHER" id="PTHR34203">
    <property type="entry name" value="METHYLTRANSFERASE, FKBM FAMILY PROTEIN"/>
    <property type="match status" value="1"/>
</dbReference>
<sequence>MCKISYNQYGGYCVPLSSRHRPAVRKVLDGKVHEPQTVAFILANCGTGDVVQAGAYFGDFLPALGGGVAADAKVWCFEPNRENYRCAAITVAINGLANIELANAGLGSRDEMLSVRVVDEHGRALGGASEIVAESADAHAQPVRIVAVDNVVAPDRHVSILQLDVEGYEQQALKGALKTIRRCLPILILEVLPTSTLLESEWFCENIRRLGYNERCKLHRNIVFACGSVAGRSSDTEAGKIKSGAWDSNTRAGV</sequence>
<accession>A0A1H6XUG1</accession>
<dbReference type="PANTHER" id="PTHR34203:SF15">
    <property type="entry name" value="SLL1173 PROTEIN"/>
    <property type="match status" value="1"/>
</dbReference>
<dbReference type="GO" id="GO:0032259">
    <property type="term" value="P:methylation"/>
    <property type="evidence" value="ECO:0007669"/>
    <property type="project" value="UniProtKB-KW"/>
</dbReference>
<dbReference type="AlphaFoldDB" id="A0A1H6XUG1"/>
<dbReference type="GO" id="GO:0008168">
    <property type="term" value="F:methyltransferase activity"/>
    <property type="evidence" value="ECO:0007669"/>
    <property type="project" value="UniProtKB-KW"/>
</dbReference>
<proteinExistence type="predicted"/>
<keyword evidence="2" id="KW-0808">Transferase</keyword>
<reference evidence="2 3" key="1">
    <citation type="submission" date="2016-10" db="EMBL/GenBank/DDBJ databases">
        <authorList>
            <person name="de Groot N.N."/>
        </authorList>
    </citation>
    <scope>NUCLEOTIDE SEQUENCE [LARGE SCALE GENOMIC DNA]</scope>
    <source>
        <strain evidence="2 3">DSM 26515</strain>
    </source>
</reference>
<feature type="domain" description="Methyltransferase FkbM" evidence="1">
    <location>
        <begin position="53"/>
        <end position="193"/>
    </location>
</feature>
<dbReference type="EMBL" id="FNYC01000006">
    <property type="protein sequence ID" value="SEJ32683.1"/>
    <property type="molecule type" value="Genomic_DNA"/>
</dbReference>
<evidence type="ECO:0000313" key="3">
    <source>
        <dbReference type="Proteomes" id="UP000199420"/>
    </source>
</evidence>
<dbReference type="InterPro" id="IPR029063">
    <property type="entry name" value="SAM-dependent_MTases_sf"/>
</dbReference>
<dbReference type="InterPro" id="IPR052514">
    <property type="entry name" value="SAM-dependent_MTase"/>
</dbReference>
<organism evidence="2 3">
    <name type="scientific">Frateuria terrea</name>
    <dbReference type="NCBI Taxonomy" id="529704"/>
    <lineage>
        <taxon>Bacteria</taxon>
        <taxon>Pseudomonadati</taxon>
        <taxon>Pseudomonadota</taxon>
        <taxon>Gammaproteobacteria</taxon>
        <taxon>Lysobacterales</taxon>
        <taxon>Rhodanobacteraceae</taxon>
        <taxon>Frateuria</taxon>
    </lineage>
</organism>
<keyword evidence="3" id="KW-1185">Reference proteome</keyword>
<name>A0A1H6XUG1_9GAMM</name>
<evidence type="ECO:0000259" key="1">
    <source>
        <dbReference type="Pfam" id="PF05050"/>
    </source>
</evidence>
<dbReference type="Pfam" id="PF05050">
    <property type="entry name" value="Methyltransf_21"/>
    <property type="match status" value="1"/>
</dbReference>
<dbReference type="Gene3D" id="3.40.50.150">
    <property type="entry name" value="Vaccinia Virus protein VP39"/>
    <property type="match status" value="1"/>
</dbReference>
<protein>
    <submittedName>
        <fullName evidence="2">Methyltransferase, FkbM family</fullName>
    </submittedName>
</protein>
<dbReference type="STRING" id="529704.SAMN02927913_2432"/>
<keyword evidence="2" id="KW-0489">Methyltransferase</keyword>
<evidence type="ECO:0000313" key="2">
    <source>
        <dbReference type="EMBL" id="SEJ32683.1"/>
    </source>
</evidence>
<dbReference type="NCBIfam" id="TIGR01444">
    <property type="entry name" value="fkbM_fam"/>
    <property type="match status" value="1"/>
</dbReference>
<dbReference type="InterPro" id="IPR006342">
    <property type="entry name" value="FkbM_mtfrase"/>
</dbReference>
<dbReference type="Proteomes" id="UP000199420">
    <property type="component" value="Unassembled WGS sequence"/>
</dbReference>
<gene>
    <name evidence="2" type="ORF">SAMN04487997_3009</name>
</gene>
<dbReference type="SUPFAM" id="SSF53335">
    <property type="entry name" value="S-adenosyl-L-methionine-dependent methyltransferases"/>
    <property type="match status" value="1"/>
</dbReference>